<accession>A0A445AQ47</accession>
<keyword evidence="1" id="KW-0812">Transmembrane</keyword>
<organism evidence="2 3">
    <name type="scientific">Arachis hypogaea</name>
    <name type="common">Peanut</name>
    <dbReference type="NCBI Taxonomy" id="3818"/>
    <lineage>
        <taxon>Eukaryota</taxon>
        <taxon>Viridiplantae</taxon>
        <taxon>Streptophyta</taxon>
        <taxon>Embryophyta</taxon>
        <taxon>Tracheophyta</taxon>
        <taxon>Spermatophyta</taxon>
        <taxon>Magnoliopsida</taxon>
        <taxon>eudicotyledons</taxon>
        <taxon>Gunneridae</taxon>
        <taxon>Pentapetalae</taxon>
        <taxon>rosids</taxon>
        <taxon>fabids</taxon>
        <taxon>Fabales</taxon>
        <taxon>Fabaceae</taxon>
        <taxon>Papilionoideae</taxon>
        <taxon>50 kb inversion clade</taxon>
        <taxon>dalbergioids sensu lato</taxon>
        <taxon>Dalbergieae</taxon>
        <taxon>Pterocarpus clade</taxon>
        <taxon>Arachis</taxon>
    </lineage>
</organism>
<protein>
    <submittedName>
        <fullName evidence="2">Uncharacterized protein</fullName>
    </submittedName>
</protein>
<name>A0A445AQ47_ARAHY</name>
<evidence type="ECO:0000313" key="2">
    <source>
        <dbReference type="EMBL" id="RYR28553.1"/>
    </source>
</evidence>
<dbReference type="AlphaFoldDB" id="A0A445AQ47"/>
<keyword evidence="1" id="KW-1133">Transmembrane helix</keyword>
<keyword evidence="1" id="KW-0472">Membrane</keyword>
<evidence type="ECO:0000313" key="3">
    <source>
        <dbReference type="Proteomes" id="UP000289738"/>
    </source>
</evidence>
<feature type="transmembrane region" description="Helical" evidence="1">
    <location>
        <begin position="83"/>
        <end position="104"/>
    </location>
</feature>
<reference evidence="2 3" key="1">
    <citation type="submission" date="2019-01" db="EMBL/GenBank/DDBJ databases">
        <title>Sequencing of cultivated peanut Arachis hypogaea provides insights into genome evolution and oil improvement.</title>
        <authorList>
            <person name="Chen X."/>
        </authorList>
    </citation>
    <scope>NUCLEOTIDE SEQUENCE [LARGE SCALE GENOMIC DNA]</scope>
    <source>
        <strain evidence="3">cv. Fuhuasheng</strain>
        <tissue evidence="2">Leaves</tissue>
    </source>
</reference>
<keyword evidence="3" id="KW-1185">Reference proteome</keyword>
<gene>
    <name evidence="2" type="ORF">Ahy_B01g052696</name>
</gene>
<comment type="caution">
    <text evidence="2">The sequence shown here is derived from an EMBL/GenBank/DDBJ whole genome shotgun (WGS) entry which is preliminary data.</text>
</comment>
<dbReference type="Proteomes" id="UP000289738">
    <property type="component" value="Chromosome B01"/>
</dbReference>
<dbReference type="EMBL" id="SDMP01000011">
    <property type="protein sequence ID" value="RYR28553.1"/>
    <property type="molecule type" value="Genomic_DNA"/>
</dbReference>
<evidence type="ECO:0000256" key="1">
    <source>
        <dbReference type="SAM" id="Phobius"/>
    </source>
</evidence>
<sequence length="105" mass="12506">MVRKIFDHWMPSQLQQMMEDVRERRDHLSIWLRPNIKKTLYVHWETDEGFKHHRLTNRANRASARSSKYTSGSATFIKTKAGLICNLFHFVIKFILSLTFNVIIT</sequence>
<proteinExistence type="predicted"/>